<reference evidence="5" key="2">
    <citation type="submission" date="2012-11" db="EMBL/GenBank/DDBJ databases">
        <authorList>
            <person name="Kuo A."/>
            <person name="Curtis B.A."/>
            <person name="Tanifuji G."/>
            <person name="Burki F."/>
            <person name="Gruber A."/>
            <person name="Irimia M."/>
            <person name="Maruyama S."/>
            <person name="Arias M.C."/>
            <person name="Ball S.G."/>
            <person name="Gile G.H."/>
            <person name="Hirakawa Y."/>
            <person name="Hopkins J.F."/>
            <person name="Rensing S.A."/>
            <person name="Schmutz J."/>
            <person name="Symeonidi A."/>
            <person name="Elias M."/>
            <person name="Eveleigh R.J."/>
            <person name="Herman E.K."/>
            <person name="Klute M.J."/>
            <person name="Nakayama T."/>
            <person name="Obornik M."/>
            <person name="Reyes-Prieto A."/>
            <person name="Armbrust E.V."/>
            <person name="Aves S.J."/>
            <person name="Beiko R.G."/>
            <person name="Coutinho P."/>
            <person name="Dacks J.B."/>
            <person name="Durnford D.G."/>
            <person name="Fast N.M."/>
            <person name="Green B.R."/>
            <person name="Grisdale C."/>
            <person name="Hempe F."/>
            <person name="Henrissat B."/>
            <person name="Hoppner M.P."/>
            <person name="Ishida K.-I."/>
            <person name="Kim E."/>
            <person name="Koreny L."/>
            <person name="Kroth P.G."/>
            <person name="Liu Y."/>
            <person name="Malik S.-B."/>
            <person name="Maier U.G."/>
            <person name="McRose D."/>
            <person name="Mock T."/>
            <person name="Neilson J.A."/>
            <person name="Onodera N.T."/>
            <person name="Poole A.M."/>
            <person name="Pritham E.J."/>
            <person name="Richards T.A."/>
            <person name="Rocap G."/>
            <person name="Roy S.W."/>
            <person name="Sarai C."/>
            <person name="Schaack S."/>
            <person name="Shirato S."/>
            <person name="Slamovits C.H."/>
            <person name="Spencer D.F."/>
            <person name="Suzuki S."/>
            <person name="Worden A.Z."/>
            <person name="Zauner S."/>
            <person name="Barry K."/>
            <person name="Bell C."/>
            <person name="Bharti A.K."/>
            <person name="Crow J.A."/>
            <person name="Grimwood J."/>
            <person name="Kramer R."/>
            <person name="Lindquist E."/>
            <person name="Lucas S."/>
            <person name="Salamov A."/>
            <person name="McFadden G.I."/>
            <person name="Lane C.E."/>
            <person name="Keeling P.J."/>
            <person name="Gray M.W."/>
            <person name="Grigoriev I.V."/>
            <person name="Archibald J.M."/>
        </authorList>
    </citation>
    <scope>NUCLEOTIDE SEQUENCE</scope>
    <source>
        <strain evidence="5">CCMP2712</strain>
    </source>
</reference>
<dbReference type="OrthoDB" id="16692at2759"/>
<dbReference type="Proteomes" id="UP000011087">
    <property type="component" value="Unassembled WGS sequence"/>
</dbReference>
<organism evidence="3">
    <name type="scientific">Guillardia theta (strain CCMP2712)</name>
    <name type="common">Cryptophyte</name>
    <dbReference type="NCBI Taxonomy" id="905079"/>
    <lineage>
        <taxon>Eukaryota</taxon>
        <taxon>Cryptophyceae</taxon>
        <taxon>Pyrenomonadales</taxon>
        <taxon>Geminigeraceae</taxon>
        <taxon>Guillardia</taxon>
    </lineage>
</organism>
<name>L1IK81_GUITC</name>
<keyword evidence="1" id="KW-0378">Hydrolase</keyword>
<dbReference type="PROSITE" id="PS51181">
    <property type="entry name" value="PPASE_TENSIN"/>
    <property type="match status" value="1"/>
</dbReference>
<reference evidence="3 5" key="1">
    <citation type="journal article" date="2012" name="Nature">
        <title>Algal genomes reveal evolutionary mosaicism and the fate of nucleomorphs.</title>
        <authorList>
            <consortium name="DOE Joint Genome Institute"/>
            <person name="Curtis B.A."/>
            <person name="Tanifuji G."/>
            <person name="Burki F."/>
            <person name="Gruber A."/>
            <person name="Irimia M."/>
            <person name="Maruyama S."/>
            <person name="Arias M.C."/>
            <person name="Ball S.G."/>
            <person name="Gile G.H."/>
            <person name="Hirakawa Y."/>
            <person name="Hopkins J.F."/>
            <person name="Kuo A."/>
            <person name="Rensing S.A."/>
            <person name="Schmutz J."/>
            <person name="Symeonidi A."/>
            <person name="Elias M."/>
            <person name="Eveleigh R.J."/>
            <person name="Herman E.K."/>
            <person name="Klute M.J."/>
            <person name="Nakayama T."/>
            <person name="Obornik M."/>
            <person name="Reyes-Prieto A."/>
            <person name="Armbrust E.V."/>
            <person name="Aves S.J."/>
            <person name="Beiko R.G."/>
            <person name="Coutinho P."/>
            <person name="Dacks J.B."/>
            <person name="Durnford D.G."/>
            <person name="Fast N.M."/>
            <person name="Green B.R."/>
            <person name="Grisdale C.J."/>
            <person name="Hempel F."/>
            <person name="Henrissat B."/>
            <person name="Hoppner M.P."/>
            <person name="Ishida K."/>
            <person name="Kim E."/>
            <person name="Koreny L."/>
            <person name="Kroth P.G."/>
            <person name="Liu Y."/>
            <person name="Malik S.B."/>
            <person name="Maier U.G."/>
            <person name="McRose D."/>
            <person name="Mock T."/>
            <person name="Neilson J.A."/>
            <person name="Onodera N.T."/>
            <person name="Poole A.M."/>
            <person name="Pritham E.J."/>
            <person name="Richards T.A."/>
            <person name="Rocap G."/>
            <person name="Roy S.W."/>
            <person name="Sarai C."/>
            <person name="Schaack S."/>
            <person name="Shirato S."/>
            <person name="Slamovits C.H."/>
            <person name="Spencer D.F."/>
            <person name="Suzuki S."/>
            <person name="Worden A.Z."/>
            <person name="Zauner S."/>
            <person name="Barry K."/>
            <person name="Bell C."/>
            <person name="Bharti A.K."/>
            <person name="Crow J.A."/>
            <person name="Grimwood J."/>
            <person name="Kramer R."/>
            <person name="Lindquist E."/>
            <person name="Lucas S."/>
            <person name="Salamov A."/>
            <person name="McFadden G.I."/>
            <person name="Lane C.E."/>
            <person name="Keeling P.J."/>
            <person name="Gray M.W."/>
            <person name="Grigoriev I.V."/>
            <person name="Archibald J.M."/>
        </authorList>
    </citation>
    <scope>NUCLEOTIDE SEQUENCE</scope>
    <source>
        <strain evidence="3 5">CCMP2712</strain>
    </source>
</reference>
<feature type="domain" description="Phosphatase tensin-type" evidence="2">
    <location>
        <begin position="1"/>
        <end position="134"/>
    </location>
</feature>
<dbReference type="Gene3D" id="3.90.190.10">
    <property type="entry name" value="Protein tyrosine phosphatase superfamily"/>
    <property type="match status" value="1"/>
</dbReference>
<dbReference type="HOGENOM" id="CLU_1900205_0_0_1"/>
<protein>
    <recommendedName>
        <fullName evidence="2">Phosphatase tensin-type domain-containing protein</fullName>
    </recommendedName>
</protein>
<sequence length="134" mass="14994">MCSRQESGNGNYDTRLLYGQVKKLPFRDHNICKLRSLVSFCEHATEFLNESDENVVAIHCQASHDLTAAACKFESFFRQGGKGRTGTFCSSLMLWTNLFQSADLALSYFASRRTDTSRGSGELQKVAAPSQIRK</sequence>
<dbReference type="KEGG" id="gtt:GUITHDRAFT_78751"/>
<proteinExistence type="predicted"/>
<dbReference type="eggNOG" id="KOG2283">
    <property type="taxonomic scope" value="Eukaryota"/>
</dbReference>
<evidence type="ECO:0000313" key="5">
    <source>
        <dbReference type="Proteomes" id="UP000011087"/>
    </source>
</evidence>
<dbReference type="AlphaFoldDB" id="L1IK81"/>
<evidence type="ECO:0000313" key="3">
    <source>
        <dbReference type="EMBL" id="EKX36651.1"/>
    </source>
</evidence>
<dbReference type="STRING" id="905079.L1IK81"/>
<dbReference type="GO" id="GO:0005829">
    <property type="term" value="C:cytosol"/>
    <property type="evidence" value="ECO:0007669"/>
    <property type="project" value="TreeGrafter"/>
</dbReference>
<dbReference type="RefSeq" id="XP_005823631.1">
    <property type="nucleotide sequence ID" value="XM_005823574.1"/>
</dbReference>
<dbReference type="GO" id="GO:0016314">
    <property type="term" value="F:phosphatidylinositol-3,4,5-trisphosphate 3-phosphatase activity"/>
    <property type="evidence" value="ECO:0007669"/>
    <property type="project" value="TreeGrafter"/>
</dbReference>
<dbReference type="EMBL" id="JH993070">
    <property type="protein sequence ID" value="EKX36651.1"/>
    <property type="molecule type" value="Genomic_DNA"/>
</dbReference>
<dbReference type="InterPro" id="IPR029023">
    <property type="entry name" value="Tensin_phosphatase"/>
</dbReference>
<keyword evidence="5" id="KW-1185">Reference proteome</keyword>
<evidence type="ECO:0000259" key="2">
    <source>
        <dbReference type="PROSITE" id="PS51181"/>
    </source>
</evidence>
<dbReference type="SUPFAM" id="SSF52799">
    <property type="entry name" value="(Phosphotyrosine protein) phosphatases II"/>
    <property type="match status" value="1"/>
</dbReference>
<gene>
    <name evidence="3" type="ORF">GUITHDRAFT_78751</name>
</gene>
<dbReference type="PANTHER" id="PTHR12305">
    <property type="entry name" value="PHOSPHATASE WITH HOMOLOGY TO TENSIN"/>
    <property type="match status" value="1"/>
</dbReference>
<evidence type="ECO:0000256" key="1">
    <source>
        <dbReference type="ARBA" id="ARBA00022801"/>
    </source>
</evidence>
<accession>L1IK81</accession>
<reference evidence="4" key="3">
    <citation type="submission" date="2016-03" db="UniProtKB">
        <authorList>
            <consortium name="EnsemblProtists"/>
        </authorList>
    </citation>
    <scope>IDENTIFICATION</scope>
</reference>
<evidence type="ECO:0000313" key="4">
    <source>
        <dbReference type="EnsemblProtists" id="EKX36651"/>
    </source>
</evidence>
<dbReference type="GeneID" id="17293354"/>
<dbReference type="InterPro" id="IPR051281">
    <property type="entry name" value="Dual-spec_lipid-protein_phosph"/>
</dbReference>
<dbReference type="PaxDb" id="55529-EKX36651"/>
<dbReference type="InterPro" id="IPR029021">
    <property type="entry name" value="Prot-tyrosine_phosphatase-like"/>
</dbReference>
<dbReference type="EnsemblProtists" id="EKX36651">
    <property type="protein sequence ID" value="EKX36651"/>
    <property type="gene ID" value="GUITHDRAFT_78751"/>
</dbReference>